<comment type="caution">
    <text evidence="1">The sequence shown here is derived from an EMBL/GenBank/DDBJ whole genome shotgun (WGS) entry which is preliminary data.</text>
</comment>
<organism evidence="1 2">
    <name type="scientific">Dysgonomonas gadei ATCC BAA-286</name>
    <dbReference type="NCBI Taxonomy" id="742766"/>
    <lineage>
        <taxon>Bacteria</taxon>
        <taxon>Pseudomonadati</taxon>
        <taxon>Bacteroidota</taxon>
        <taxon>Bacteroidia</taxon>
        <taxon>Bacteroidales</taxon>
        <taxon>Dysgonomonadaceae</taxon>
        <taxon>Dysgonomonas</taxon>
    </lineage>
</organism>
<gene>
    <name evidence="1" type="ORF">HMPREF9455_03090</name>
</gene>
<sequence>MMEQTERDEILEELEMLEMILDAYNSKSELMNRPGASEYIDSILDRINELNSKLNNTPSK</sequence>
<proteinExistence type="predicted"/>
<dbReference type="HOGENOM" id="CLU_2933999_0_0_10"/>
<dbReference type="EMBL" id="ADLV01000036">
    <property type="protein sequence ID" value="EGK00447.1"/>
    <property type="molecule type" value="Genomic_DNA"/>
</dbReference>
<dbReference type="AlphaFoldDB" id="F5J173"/>
<accession>F5J173</accession>
<reference evidence="1 2" key="1">
    <citation type="submission" date="2011-04" db="EMBL/GenBank/DDBJ databases">
        <title>The Genome Sequence of Dysgonomonas gadei ATCC BAA-286.</title>
        <authorList>
            <consortium name="The Broad Institute Genome Sequencing Platform"/>
            <person name="Earl A."/>
            <person name="Ward D."/>
            <person name="Feldgarden M."/>
            <person name="Gevers D."/>
            <person name="Pudlo N."/>
            <person name="Martens E."/>
            <person name="Allen-Vercoe E."/>
            <person name="Young S.K."/>
            <person name="Zeng Q."/>
            <person name="Gargeya S."/>
            <person name="Fitzgerald M."/>
            <person name="Haas B."/>
            <person name="Abouelleil A."/>
            <person name="Alvarado L."/>
            <person name="Arachchi H.M."/>
            <person name="Berlin A."/>
            <person name="Brown A."/>
            <person name="Chapman S.B."/>
            <person name="Chen Z."/>
            <person name="Dunbar C."/>
            <person name="Freedman E."/>
            <person name="Gearin G."/>
            <person name="Gellesch M."/>
            <person name="Goldberg J."/>
            <person name="Griggs A."/>
            <person name="Gujja S."/>
            <person name="Heiman D."/>
            <person name="Howarth C."/>
            <person name="Larson L."/>
            <person name="Lui A."/>
            <person name="MacDonald P.J.P."/>
            <person name="Mehta T."/>
            <person name="Montmayeur A."/>
            <person name="Murphy C."/>
            <person name="Neiman D."/>
            <person name="Pearson M."/>
            <person name="Priest M."/>
            <person name="Roberts A."/>
            <person name="Saif S."/>
            <person name="Shea T."/>
            <person name="Shenoy N."/>
            <person name="Sisk P."/>
            <person name="Stolte C."/>
            <person name="Sykes S."/>
            <person name="Yandava C."/>
            <person name="Wortman J."/>
            <person name="Nusbaum C."/>
            <person name="Birren B."/>
        </authorList>
    </citation>
    <scope>NUCLEOTIDE SEQUENCE [LARGE SCALE GENOMIC DNA]</scope>
    <source>
        <strain evidence="1 2">ATCC BAA-286</strain>
    </source>
</reference>
<protein>
    <submittedName>
        <fullName evidence="1">Uncharacterized protein</fullName>
    </submittedName>
</protein>
<name>F5J173_9BACT</name>
<dbReference type="Proteomes" id="UP000004913">
    <property type="component" value="Unassembled WGS sequence"/>
</dbReference>
<dbReference type="STRING" id="742766.HMPREF9455_03090"/>
<evidence type="ECO:0000313" key="1">
    <source>
        <dbReference type="EMBL" id="EGK00447.1"/>
    </source>
</evidence>
<evidence type="ECO:0000313" key="2">
    <source>
        <dbReference type="Proteomes" id="UP000004913"/>
    </source>
</evidence>
<keyword evidence="2" id="KW-1185">Reference proteome</keyword>
<dbReference type="RefSeq" id="WP_006800623.1">
    <property type="nucleotide sequence ID" value="NZ_GL891987.1"/>
</dbReference>